<evidence type="ECO:0000256" key="4">
    <source>
        <dbReference type="ARBA" id="ARBA00022692"/>
    </source>
</evidence>
<reference evidence="9 10" key="1">
    <citation type="submission" date="2016-10" db="EMBL/GenBank/DDBJ databases">
        <authorList>
            <person name="de Groot N.N."/>
        </authorList>
    </citation>
    <scope>NUCLEOTIDE SEQUENCE [LARGE SCALE GENOMIC DNA]</scope>
    <source>
        <strain evidence="9 10">B7-7</strain>
    </source>
</reference>
<dbReference type="Proteomes" id="UP000199496">
    <property type="component" value="Unassembled WGS sequence"/>
</dbReference>
<dbReference type="RefSeq" id="WP_090205504.1">
    <property type="nucleotide sequence ID" value="NZ_FOFO01000010.1"/>
</dbReference>
<evidence type="ECO:0000313" key="10">
    <source>
        <dbReference type="Proteomes" id="UP000199496"/>
    </source>
</evidence>
<feature type="transmembrane region" description="Helical" evidence="7">
    <location>
        <begin position="209"/>
        <end position="232"/>
    </location>
</feature>
<feature type="transmembrane region" description="Helical" evidence="7">
    <location>
        <begin position="377"/>
        <end position="403"/>
    </location>
</feature>
<organism evidence="9 10">
    <name type="scientific">Ectothiorhodospira magna</name>
    <dbReference type="NCBI Taxonomy" id="867345"/>
    <lineage>
        <taxon>Bacteria</taxon>
        <taxon>Pseudomonadati</taxon>
        <taxon>Pseudomonadota</taxon>
        <taxon>Gammaproteobacteria</taxon>
        <taxon>Chromatiales</taxon>
        <taxon>Ectothiorhodospiraceae</taxon>
        <taxon>Ectothiorhodospira</taxon>
    </lineage>
</organism>
<evidence type="ECO:0000256" key="5">
    <source>
        <dbReference type="ARBA" id="ARBA00022989"/>
    </source>
</evidence>
<dbReference type="EMBL" id="FOFO01000010">
    <property type="protein sequence ID" value="SEP90597.1"/>
    <property type="molecule type" value="Genomic_DNA"/>
</dbReference>
<dbReference type="FunFam" id="1.10.3720.10:FF:000088">
    <property type="entry name" value="Iron(III) ABC transporter, permease protein"/>
    <property type="match status" value="1"/>
</dbReference>
<sequence length="563" mass="61420">MRTDPVSRQGGFSSSRLKRPDAWSLGVPLIAAILALPVLVIFAHVFIPASDVWLHLRQTVLQDYVTNSLILMVGVGVGVLLIGIPTAWLVSMCDFPGRRLFEWALLLPLAMPAYIIAYTYTGMLDFAGPVQTQLREWTGWGWGDYWFPQIRSLPGAIIMLSLVLYPYVYLLSRAAFLEQSICVLEVSRTLGAGPWAGFHRVALPLARPAIITGLSLALMETLADYGTVQYFGIPTFTTGIFRTWFGLGDPGAAAQLAGIMMTFVLVLIVLERYSRRRARFHHTSARYSRLPRYRLRGVHLAGALVVCALPIVLGFVIPSAQLLQWALRTPHMWMQPEFLVLVWNSVSLAAIAAVLAVALALVLAYGKRLRPSLPVNAAVRVAGMGYAIPGTVIAVGVMLPFAWIDNTIDGWMRDAFGISTGLILSGTLVALVFSYCVRFLAVSLQTVEAGLAKIKPSMDDAARSLGTPPRQVLSKIHMPIMRGSLLTALLLVFVDVLKELPATLILRPFNFNTLAVRAFELASDERLADSASAALAIVLAGIIPVILISRTISRSRPGHDSPA</sequence>
<evidence type="ECO:0000256" key="2">
    <source>
        <dbReference type="ARBA" id="ARBA00022448"/>
    </source>
</evidence>
<evidence type="ECO:0000313" key="9">
    <source>
        <dbReference type="EMBL" id="SEP90597.1"/>
    </source>
</evidence>
<feature type="transmembrane region" description="Helical" evidence="7">
    <location>
        <begin position="21"/>
        <end position="47"/>
    </location>
</feature>
<feature type="transmembrane region" description="Helical" evidence="7">
    <location>
        <begin position="480"/>
        <end position="497"/>
    </location>
</feature>
<evidence type="ECO:0000256" key="1">
    <source>
        <dbReference type="ARBA" id="ARBA00004651"/>
    </source>
</evidence>
<dbReference type="AlphaFoldDB" id="A0A1H9BP74"/>
<evidence type="ECO:0000256" key="3">
    <source>
        <dbReference type="ARBA" id="ARBA00022475"/>
    </source>
</evidence>
<dbReference type="InterPro" id="IPR035906">
    <property type="entry name" value="MetI-like_sf"/>
</dbReference>
<dbReference type="GO" id="GO:0005886">
    <property type="term" value="C:plasma membrane"/>
    <property type="evidence" value="ECO:0007669"/>
    <property type="project" value="UniProtKB-SubCell"/>
</dbReference>
<proteinExistence type="inferred from homology"/>
<gene>
    <name evidence="9" type="ORF">SAMN05421693_11019</name>
</gene>
<feature type="domain" description="ABC transmembrane type-1" evidence="8">
    <location>
        <begin position="65"/>
        <end position="271"/>
    </location>
</feature>
<feature type="transmembrane region" description="Helical" evidence="7">
    <location>
        <begin position="252"/>
        <end position="270"/>
    </location>
</feature>
<name>A0A1H9BP74_9GAMM</name>
<keyword evidence="6 7" id="KW-0472">Membrane</keyword>
<feature type="transmembrane region" description="Helical" evidence="7">
    <location>
        <begin position="531"/>
        <end position="549"/>
    </location>
</feature>
<dbReference type="Pfam" id="PF00528">
    <property type="entry name" value="BPD_transp_1"/>
    <property type="match status" value="1"/>
</dbReference>
<dbReference type="OrthoDB" id="9790211at2"/>
<keyword evidence="5 7" id="KW-1133">Transmembrane helix</keyword>
<feature type="transmembrane region" description="Helical" evidence="7">
    <location>
        <begin position="338"/>
        <end position="365"/>
    </location>
</feature>
<dbReference type="CDD" id="cd06261">
    <property type="entry name" value="TM_PBP2"/>
    <property type="match status" value="2"/>
</dbReference>
<keyword evidence="10" id="KW-1185">Reference proteome</keyword>
<dbReference type="GO" id="GO:0055085">
    <property type="term" value="P:transmembrane transport"/>
    <property type="evidence" value="ECO:0007669"/>
    <property type="project" value="InterPro"/>
</dbReference>
<dbReference type="STRING" id="867345.SAMN05421693_11019"/>
<keyword evidence="3" id="KW-1003">Cell membrane</keyword>
<feature type="transmembrane region" description="Helical" evidence="7">
    <location>
        <begin position="298"/>
        <end position="318"/>
    </location>
</feature>
<dbReference type="PANTHER" id="PTHR30183:SF2">
    <property type="entry name" value="IRON UTILIZATION PROTEIN"/>
    <property type="match status" value="1"/>
</dbReference>
<evidence type="ECO:0000259" key="8">
    <source>
        <dbReference type="PROSITE" id="PS50928"/>
    </source>
</evidence>
<comment type="similarity">
    <text evidence="7">Belongs to the binding-protein-dependent transport system permease family.</text>
</comment>
<dbReference type="SUPFAM" id="SSF161098">
    <property type="entry name" value="MetI-like"/>
    <property type="match status" value="2"/>
</dbReference>
<comment type="subcellular location">
    <subcellularLocation>
        <location evidence="1 7">Cell membrane</location>
        <topology evidence="1 7">Multi-pass membrane protein</topology>
    </subcellularLocation>
</comment>
<dbReference type="InterPro" id="IPR000515">
    <property type="entry name" value="MetI-like"/>
</dbReference>
<dbReference type="PROSITE" id="PS50928">
    <property type="entry name" value="ABC_TM1"/>
    <property type="match status" value="2"/>
</dbReference>
<feature type="transmembrane region" description="Helical" evidence="7">
    <location>
        <begin position="415"/>
        <end position="437"/>
    </location>
</feature>
<keyword evidence="2 7" id="KW-0813">Transport</keyword>
<keyword evidence="4 7" id="KW-0812">Transmembrane</keyword>
<feature type="transmembrane region" description="Helical" evidence="7">
    <location>
        <begin position="100"/>
        <end position="120"/>
    </location>
</feature>
<feature type="transmembrane region" description="Helical" evidence="7">
    <location>
        <begin position="67"/>
        <end position="88"/>
    </location>
</feature>
<feature type="domain" description="ABC transmembrane type-1" evidence="8">
    <location>
        <begin position="342"/>
        <end position="548"/>
    </location>
</feature>
<evidence type="ECO:0000256" key="6">
    <source>
        <dbReference type="ARBA" id="ARBA00023136"/>
    </source>
</evidence>
<evidence type="ECO:0000256" key="7">
    <source>
        <dbReference type="RuleBase" id="RU363032"/>
    </source>
</evidence>
<accession>A0A1H9BP74</accession>
<protein>
    <submittedName>
        <fullName evidence="9">Iron(III) transport system permease protein</fullName>
    </submittedName>
</protein>
<dbReference type="Gene3D" id="1.10.3720.10">
    <property type="entry name" value="MetI-like"/>
    <property type="match status" value="2"/>
</dbReference>
<dbReference type="PANTHER" id="PTHR30183">
    <property type="entry name" value="MOLYBDENUM TRANSPORT SYSTEM PERMEASE PROTEIN MODB"/>
    <property type="match status" value="1"/>
</dbReference>
<feature type="transmembrane region" description="Helical" evidence="7">
    <location>
        <begin position="152"/>
        <end position="171"/>
    </location>
</feature>